<name>A0A162J9U2_9FUSO</name>
<evidence type="ECO:0000313" key="1">
    <source>
        <dbReference type="EMBL" id="KYL05404.1"/>
    </source>
</evidence>
<comment type="caution">
    <text evidence="1">The sequence shown here is derived from an EMBL/GenBank/DDBJ whole genome shotgun (WGS) entry which is preliminary data.</text>
</comment>
<accession>A0A162J9U2</accession>
<gene>
    <name evidence="1" type="ORF">A2J07_01320</name>
</gene>
<dbReference type="RefSeq" id="WP_005959292.1">
    <property type="nucleotide sequence ID" value="NZ_CAXOUM010000026.1"/>
</dbReference>
<sequence length="836" mass="98390">MEKEKIKEMLEERFQVIPAYPRKRHILFWYDGQKAFQDIIEELQLDKVKILRLQKGVNRNGEEIDTNLFKIKYTLEILDTDSHYLIYSANPRPSKHENYLLDIESYSDFFEADKSAILVDDFGFDRKNHGIHDTIREYSEFFASKERREKLRKLLENPLHTSEEKLKLSVLAVIVGAKTAELQEILKNIIFDSSKLEQIKKWMGLSFLYEQILRKFHLSIESWEEFLKILVVVHFYREVQQKPSIHLESYYLGKTNELFIFTSSLFQNQNDSKHIQEIFYEVGKELNMKDRIEELEFEKMLLGNSFEYFEKRILQELVDRLQLGVVDYSQYISWIQERSHYSFWKEKYFYFYETLLSVAHLLKEKEQLEIQDRKTLSKILEDYTAHYYKIDQAYRNFYYSYDQIKSSELASIFDSFHSKISHFYEVEYLEVLLALWNEHLEERNSLAQQKDFYERYIKNSNTRVAVIISDALRYEVGEEITRQLEKEGNAKEIRIFPLLTNLPSITSVGMTQLLPPGKDRSIDLFHNKMTVNGISTFSTENREKILKESCLESSAISYDTFKNKSRGEQEAYVKGKKVLYFYHDSIDAIGDKAKTEHRTFDACKMAMQDILSLTKILSSLGIVNIFISSDHGFLYERKEIEEYNKLELQEEYFLLGKRYAFSTKKVEEKGCITIPIEDFFGVFPQKNQRIKVGGSGLQFVHGGSSPQEMIIPCIHYRGGAKVKKAKKVGVRIKEMGEKITSHFRKFAIYQLEPVNPQEKLLERTVVAALYDGNICISNEFKILLCAETENTEYSFSLTLSGEHEKVILRVTDAESKDILDQKEYQVKIGIASEFDF</sequence>
<dbReference type="EMBL" id="LVEA01000001">
    <property type="protein sequence ID" value="KYL05404.1"/>
    <property type="molecule type" value="Genomic_DNA"/>
</dbReference>
<protein>
    <submittedName>
        <fullName evidence="1">DNA repair protein</fullName>
    </submittedName>
</protein>
<dbReference type="AlphaFoldDB" id="A0A162J9U2"/>
<dbReference type="eggNOG" id="COG1524">
    <property type="taxonomic scope" value="Bacteria"/>
</dbReference>
<dbReference type="KEGG" id="fnf:BSQ88_04395"/>
<reference evidence="1 2" key="1">
    <citation type="submission" date="2016-03" db="EMBL/GenBank/DDBJ databases">
        <title>Comparative genomics of human isolates of Fusobacterium necrophorum.</title>
        <authorList>
            <person name="Jensen A."/>
            <person name="Bank S."/>
            <person name="Andersen P.S."/>
            <person name="Kristensen L.H."/>
            <person name="Prag J."/>
        </authorList>
    </citation>
    <scope>NUCLEOTIDE SEQUENCE [LARGE SCALE GENOMIC DNA]</scope>
    <source>
        <strain evidence="1 2">LS_1264</strain>
    </source>
</reference>
<dbReference type="Pfam" id="PF08665">
    <property type="entry name" value="PglZ"/>
    <property type="match status" value="1"/>
</dbReference>
<organism evidence="1 2">
    <name type="scientific">Fusobacterium necrophorum subsp. funduliforme</name>
    <dbReference type="NCBI Taxonomy" id="143387"/>
    <lineage>
        <taxon>Bacteria</taxon>
        <taxon>Fusobacteriati</taxon>
        <taxon>Fusobacteriota</taxon>
        <taxon>Fusobacteriia</taxon>
        <taxon>Fusobacteriales</taxon>
        <taxon>Fusobacteriaceae</taxon>
        <taxon>Fusobacterium</taxon>
    </lineage>
</organism>
<dbReference type="NCBIfam" id="TIGR02687">
    <property type="entry name" value="BREX-1 system phosphatase PglZ type A"/>
    <property type="match status" value="1"/>
</dbReference>
<proteinExistence type="predicted"/>
<dbReference type="InterPro" id="IPR014060">
    <property type="entry name" value="PglZ"/>
</dbReference>
<dbReference type="Proteomes" id="UP000075816">
    <property type="component" value="Unassembled WGS sequence"/>
</dbReference>
<evidence type="ECO:0000313" key="2">
    <source>
        <dbReference type="Proteomes" id="UP000075816"/>
    </source>
</evidence>